<dbReference type="VEuPathDB" id="VectorBase:RPRC007834"/>
<dbReference type="Gene3D" id="3.30.160.60">
    <property type="entry name" value="Classic Zinc Finger"/>
    <property type="match status" value="1"/>
</dbReference>
<keyword evidence="2" id="KW-1185">Reference proteome</keyword>
<dbReference type="HOGENOM" id="CLU_1772796_0_0_1"/>
<evidence type="ECO:0000313" key="1">
    <source>
        <dbReference type="EnsemblMetazoa" id="RPRC007834-PA"/>
    </source>
</evidence>
<evidence type="ECO:0000313" key="2">
    <source>
        <dbReference type="Proteomes" id="UP000015103"/>
    </source>
</evidence>
<dbReference type="EnsemblMetazoa" id="RPRC007834-RA">
    <property type="protein sequence ID" value="RPRC007834-PA"/>
    <property type="gene ID" value="RPRC007834"/>
</dbReference>
<dbReference type="Proteomes" id="UP000015103">
    <property type="component" value="Unassembled WGS sequence"/>
</dbReference>
<sequence>MSNPACVKCGKSFSRPYDLKRHVATCSPKKCPKCGSLFPTLLTLKTHVLTCSPRKCPNCASILPNLVSSLNHVSSDCTACEDDTTTTTTPVRTRGGNVQNQNKYRLLSVPLQDGVVITALNRSAQNICIKNTNNIKNPVLFLQDKHG</sequence>
<organism evidence="1 2">
    <name type="scientific">Rhodnius prolixus</name>
    <name type="common">Triatomid bug</name>
    <dbReference type="NCBI Taxonomy" id="13249"/>
    <lineage>
        <taxon>Eukaryota</taxon>
        <taxon>Metazoa</taxon>
        <taxon>Ecdysozoa</taxon>
        <taxon>Arthropoda</taxon>
        <taxon>Hexapoda</taxon>
        <taxon>Insecta</taxon>
        <taxon>Pterygota</taxon>
        <taxon>Neoptera</taxon>
        <taxon>Paraneoptera</taxon>
        <taxon>Hemiptera</taxon>
        <taxon>Heteroptera</taxon>
        <taxon>Panheteroptera</taxon>
        <taxon>Cimicomorpha</taxon>
        <taxon>Reduviidae</taxon>
        <taxon>Triatominae</taxon>
        <taxon>Rhodnius</taxon>
    </lineage>
</organism>
<protein>
    <submittedName>
        <fullName evidence="1">C2H2-type domain-containing protein</fullName>
    </submittedName>
</protein>
<dbReference type="AlphaFoldDB" id="T1HUW4"/>
<dbReference type="InterPro" id="IPR036236">
    <property type="entry name" value="Znf_C2H2_sf"/>
</dbReference>
<proteinExistence type="predicted"/>
<dbReference type="InParanoid" id="T1HUW4"/>
<dbReference type="Pfam" id="PF00096">
    <property type="entry name" value="zf-C2H2"/>
    <property type="match status" value="1"/>
</dbReference>
<accession>T1HUW4</accession>
<reference evidence="1" key="1">
    <citation type="submission" date="2015-05" db="UniProtKB">
        <authorList>
            <consortium name="EnsemblMetazoa"/>
        </authorList>
    </citation>
    <scope>IDENTIFICATION</scope>
</reference>
<dbReference type="SUPFAM" id="SSF57667">
    <property type="entry name" value="beta-beta-alpha zinc fingers"/>
    <property type="match status" value="1"/>
</dbReference>
<dbReference type="EMBL" id="ACPB03047689">
    <property type="status" value="NOT_ANNOTATED_CDS"/>
    <property type="molecule type" value="Genomic_DNA"/>
</dbReference>
<name>T1HUW4_RHOPR</name>
<dbReference type="PROSITE" id="PS50157">
    <property type="entry name" value="ZINC_FINGER_C2H2_2"/>
    <property type="match status" value="1"/>
</dbReference>
<dbReference type="InterPro" id="IPR013087">
    <property type="entry name" value="Znf_C2H2_type"/>
</dbReference>